<dbReference type="Pfam" id="PF13385">
    <property type="entry name" value="Laminin_G_3"/>
    <property type="match status" value="1"/>
</dbReference>
<dbReference type="OrthoDB" id="9790247at2"/>
<dbReference type="Gene3D" id="2.60.120.200">
    <property type="match status" value="2"/>
</dbReference>
<dbReference type="EMBL" id="FNXF01000021">
    <property type="protein sequence ID" value="SEI11308.1"/>
    <property type="molecule type" value="Genomic_DNA"/>
</dbReference>
<name>A0A1H6NDV4_9GAMM</name>
<gene>
    <name evidence="3" type="ORF">SAMN05660691_03801</name>
</gene>
<dbReference type="InterPro" id="IPR013320">
    <property type="entry name" value="ConA-like_dom_sf"/>
</dbReference>
<feature type="domain" description="DUF6701" evidence="2">
    <location>
        <begin position="900"/>
        <end position="1468"/>
    </location>
</feature>
<feature type="signal peptide" evidence="1">
    <location>
        <begin position="1"/>
        <end position="21"/>
    </location>
</feature>
<accession>A0A1H6NDV4</accession>
<proteinExistence type="predicted"/>
<dbReference type="STRING" id="173990.SAMN05660691_03801"/>
<dbReference type="SUPFAM" id="SSF49899">
    <property type="entry name" value="Concanavalin A-like lectins/glucanases"/>
    <property type="match status" value="2"/>
</dbReference>
<keyword evidence="1" id="KW-0732">Signal</keyword>
<evidence type="ECO:0000313" key="4">
    <source>
        <dbReference type="Proteomes" id="UP000199371"/>
    </source>
</evidence>
<organism evidence="3 4">
    <name type="scientific">Rheinheimera pacifica</name>
    <dbReference type="NCBI Taxonomy" id="173990"/>
    <lineage>
        <taxon>Bacteria</taxon>
        <taxon>Pseudomonadati</taxon>
        <taxon>Pseudomonadota</taxon>
        <taxon>Gammaproteobacteria</taxon>
        <taxon>Chromatiales</taxon>
        <taxon>Chromatiaceae</taxon>
        <taxon>Rheinheimera</taxon>
    </lineage>
</organism>
<dbReference type="Proteomes" id="UP000199371">
    <property type="component" value="Unassembled WGS sequence"/>
</dbReference>
<feature type="chain" id="PRO_5011737305" evidence="1">
    <location>
        <begin position="22"/>
        <end position="1471"/>
    </location>
</feature>
<sequence length="1471" mass="153806">MLAIYRFAMLCIMLLPVGAYAATYTMAQGSRPPCSTSWSVNVNTYTCTGDGRVTLANSDIIAASAASITLIAANGVQLGTNVTLGSNTNRVNLQAEYGTVVISAGGVIWGNVQTTSGAVSATSATINGNVQTNNTYTHNGGVVNGAINANNGVTLTGVAVSGTVTANSDVNLTGGSVAGRVTSSSNKVITNGTNLTGGATALSGFSITGGTIAGSFVLNAHNEATFTGVTMTSGSISGASTVAINNSQLGSAGNMINVSSNSGAITLSNNSVVYGVLQAPGYSSVNVQTGSQVYGQCLPNSTPASACTLYTAPRYEYRFDQSEWTGATAEVLDSIGNNHGTAFAAQTSAASAGQICRAGEFNGSSYVTVPDLSVLTGTASLSFWIKTTATGNDTVWQAPAVTGVEQSGGADDIFWGWIDSQGRIGLTKGDYNSAVANTKSSIAINNGQFRHVVLTRNAGTGAFQIFIDGTLNQSGSYNVMQGTVGNLFNDIGRVRHTNGTSFNYLNATLDEVLVYNSVLDSQEVQRLYTLQREKRDLGGEVRQCPQLPLQCLADSFTGTLSDSWITARSSGTFTPSVVNGRLRMTQNVGNQSTSVTYQRLYPAANNLVVVEFDYLAYGGNGADGMALVLSDATVTPQPGAFGGPLGYGFKPGIPGFSGGWLGFGLDEYGNYSAEGGSTNVGRRQQSVVVRGSGSGTTGYRYLRGACNNGTTNTNGNCLTPAVDGNQNNPHRYRFTIDSRQAGSTLVSVDRNTGNGFVNLIAPFNAQGQTGQAPVPENFFVSITGSTGGSNNIHELDNLSICAQRSMPVGQQINHIELTHQAAGIACVASAVQVKACLNADCSSLFTSPVSVDLSNSAGNWQTDPITLTNGVGTAYLRHPAGGVATIGVTETVPPRKAFSQTVCKVGNNSSNCQINFANAGLLFAQADGVTPLSHQTAGVAFNGVLRAIRTNTTTGACEARASGSQTVRLGFSCENPSSCIAGQQFSINNTQIAANGAASSTNRSNVNLTFNASGSAPLTMRYSDVGQLALHASLALAEQSPDPAITLNGSSNAFVVRPHTLAVVQALRQNGSANPATQIGGNGFVAASEPFNVVMEARNADGQATPNFGKELNRQRVEAVFNQLVYPSSGNNGTLSGGAVDTATAALNGRQTVTGVSWNEAGSITLRAKLLNDTYLGVADISAKPVSETVGRFYPDNFALASSEVRNSCTNFSYMSQPALTVNYQLEAKGRGGNTLQNYHSGHYPAGAATMLTVAQDNSTRLAAERLAVQTAQWQHGVYRVQQNNVSFNRAAVPDGPYSNMQLGLQIVSEQDSRNFPAFTLGTDALALSGTLNMRYGRLVLQNSGGPEDEPVPLAFNTEYWQGGRFINNIDDNCSLISNSSALLSTISGTPALSMTGVGGVVQNGRFPAQSLTLAPPGIPGVWQVEYMAEPWLQYYWRGASANYQQNPQAEIMFGRFRGNPRQIFWRELFR</sequence>
<protein>
    <submittedName>
        <fullName evidence="3">MSHA biogenesis protein MshQ</fullName>
    </submittedName>
</protein>
<evidence type="ECO:0000313" key="3">
    <source>
        <dbReference type="EMBL" id="SEI11308.1"/>
    </source>
</evidence>
<reference evidence="4" key="1">
    <citation type="submission" date="2016-10" db="EMBL/GenBank/DDBJ databases">
        <authorList>
            <person name="Varghese N."/>
            <person name="Submissions S."/>
        </authorList>
    </citation>
    <scope>NUCLEOTIDE SEQUENCE [LARGE SCALE GENOMIC DNA]</scope>
    <source>
        <strain evidence="4">DSM 17616</strain>
    </source>
</reference>
<dbReference type="Pfam" id="PF20419">
    <property type="entry name" value="DUF6701"/>
    <property type="match status" value="1"/>
</dbReference>
<evidence type="ECO:0000256" key="1">
    <source>
        <dbReference type="SAM" id="SignalP"/>
    </source>
</evidence>
<evidence type="ECO:0000259" key="2">
    <source>
        <dbReference type="Pfam" id="PF20419"/>
    </source>
</evidence>
<keyword evidence="4" id="KW-1185">Reference proteome</keyword>
<dbReference type="RefSeq" id="WP_092796632.1">
    <property type="nucleotide sequence ID" value="NZ_FNXF01000021.1"/>
</dbReference>
<dbReference type="InterPro" id="IPR046524">
    <property type="entry name" value="DUF6701"/>
</dbReference>